<protein>
    <submittedName>
        <fullName evidence="1">Uncharacterized protein</fullName>
    </submittedName>
</protein>
<evidence type="ECO:0000313" key="2">
    <source>
        <dbReference type="Proteomes" id="UP000035035"/>
    </source>
</evidence>
<gene>
    <name evidence="1" type="ORF">V525_17275</name>
</gene>
<reference evidence="1 2" key="1">
    <citation type="journal article" date="2014" name="Genome Announc.">
        <title>Draft Genome Sequence of Gordonia alkanivorans Strain CGMCC6845, a Halotolerant Hydrocarbon-Degrading Bacterium.</title>
        <authorList>
            <person name="Wang X."/>
            <person name="Jin D."/>
            <person name="Zhou L."/>
            <person name="Wu L."/>
            <person name="An W."/>
            <person name="Zhao L."/>
        </authorList>
    </citation>
    <scope>NUCLEOTIDE SEQUENCE [LARGE SCALE GENOMIC DNA]</scope>
    <source>
        <strain evidence="1 2">CGMCC 6845</strain>
    </source>
</reference>
<evidence type="ECO:0000313" key="1">
    <source>
        <dbReference type="EMBL" id="ETA05631.1"/>
    </source>
</evidence>
<dbReference type="Proteomes" id="UP000035035">
    <property type="component" value="Unassembled WGS sequence"/>
</dbReference>
<comment type="caution">
    <text evidence="1">The sequence shown here is derived from an EMBL/GenBank/DDBJ whole genome shotgun (WGS) entry which is preliminary data.</text>
</comment>
<accession>W9DGT4</accession>
<sequence>MPEEDCAPAVQRGGLQLNLVHAGGVEILCRGLLGVDDRDVDYSSLATMANSPLQQDLVKIGIRYANVFARCTHIDFD</sequence>
<name>W9DGT4_9ACTN</name>
<proteinExistence type="predicted"/>
<dbReference type="EMBL" id="AYXO01000039">
    <property type="protein sequence ID" value="ETA05631.1"/>
    <property type="molecule type" value="Genomic_DNA"/>
</dbReference>
<dbReference type="AlphaFoldDB" id="W9DGT4"/>
<organism evidence="1 2">
    <name type="scientific">Gordonia alkanivorans CGMCC 6845</name>
    <dbReference type="NCBI Taxonomy" id="1423140"/>
    <lineage>
        <taxon>Bacteria</taxon>
        <taxon>Bacillati</taxon>
        <taxon>Actinomycetota</taxon>
        <taxon>Actinomycetes</taxon>
        <taxon>Mycobacteriales</taxon>
        <taxon>Gordoniaceae</taxon>
        <taxon>Gordonia</taxon>
    </lineage>
</organism>
<dbReference type="HOGENOM" id="CLU_2633094_0_0_11"/>
<keyword evidence="2" id="KW-1185">Reference proteome</keyword>